<sequence>MSQGIYAEQLIYAEQMYNEFLTMRQKLGEIVAALNDLGVDVNNLPSVQTVDGEVTIANLPDTQTVDGEVNIGNLPSVQNVSDSQIEFVIAAINELQTVAEDLRSRLDTTLQVSDEDISSKISILENLIQGIVDGTTKVQTETQVTGSNLEESESLKIRSRSTETSSILPRSIRKNSATPIVITPPEGAKGIIMVHTVHGISGTFNSNQGFRLRMFIVDSLSIYHTSHAAFTNWTTLPSGQSLQMISFYPTAQGETSESQQRLHVPILPYPRIRINLDISGLFEGVQGVDSELNAHWIF</sequence>
<name>A0ABS6JBM8_9BACI</name>
<dbReference type="RefSeq" id="WP_217064946.1">
    <property type="nucleotide sequence ID" value="NZ_JAHQCS010000057.1"/>
</dbReference>
<dbReference type="EMBL" id="JAHQCS010000057">
    <property type="protein sequence ID" value="MBU9711055.1"/>
    <property type="molecule type" value="Genomic_DNA"/>
</dbReference>
<organism evidence="1 2">
    <name type="scientific">Evansella tamaricis</name>
    <dbReference type="NCBI Taxonomy" id="2069301"/>
    <lineage>
        <taxon>Bacteria</taxon>
        <taxon>Bacillati</taxon>
        <taxon>Bacillota</taxon>
        <taxon>Bacilli</taxon>
        <taxon>Bacillales</taxon>
        <taxon>Bacillaceae</taxon>
        <taxon>Evansella</taxon>
    </lineage>
</organism>
<dbReference type="Proteomes" id="UP000784880">
    <property type="component" value="Unassembled WGS sequence"/>
</dbReference>
<protein>
    <submittedName>
        <fullName evidence="1">Uncharacterized protein</fullName>
    </submittedName>
</protein>
<proteinExistence type="predicted"/>
<accession>A0ABS6JBM8</accession>
<gene>
    <name evidence="1" type="ORF">KS419_04800</name>
</gene>
<reference evidence="1 2" key="1">
    <citation type="submission" date="2021-06" db="EMBL/GenBank/DDBJ databases">
        <title>Bacillus sp. RD4P76, an endophyte from a halophyte.</title>
        <authorList>
            <person name="Sun J.-Q."/>
        </authorList>
    </citation>
    <scope>NUCLEOTIDE SEQUENCE [LARGE SCALE GENOMIC DNA]</scope>
    <source>
        <strain evidence="1 2">CGMCC 1.15917</strain>
    </source>
</reference>
<comment type="caution">
    <text evidence="1">The sequence shown here is derived from an EMBL/GenBank/DDBJ whole genome shotgun (WGS) entry which is preliminary data.</text>
</comment>
<evidence type="ECO:0000313" key="1">
    <source>
        <dbReference type="EMBL" id="MBU9711055.1"/>
    </source>
</evidence>
<keyword evidence="2" id="KW-1185">Reference proteome</keyword>
<evidence type="ECO:0000313" key="2">
    <source>
        <dbReference type="Proteomes" id="UP000784880"/>
    </source>
</evidence>